<reference evidence="2 3" key="1">
    <citation type="submission" date="2013-11" db="EMBL/GenBank/DDBJ databases">
        <title>Genome sequencing of Stegodyphus mimosarum.</title>
        <authorList>
            <person name="Bechsgaard J."/>
        </authorList>
    </citation>
    <scope>NUCLEOTIDE SEQUENCE [LARGE SCALE GENOMIC DNA]</scope>
</reference>
<protein>
    <submittedName>
        <fullName evidence="2">Uncharacterized protein</fullName>
    </submittedName>
</protein>
<sequence length="123" mass="14098">MEFVFFDFKDKGKCRSIYQKEICHPSYNRFAWDLPKFQKFNIYFSSFFFHQTQRRKYPEVEITAITTQFAIAPPRLGVTWRQKLSPCFRTRWIYHHAAAVAAAVVVVAAAVVAAAGADVASAV</sequence>
<keyword evidence="3" id="KW-1185">Reference proteome</keyword>
<evidence type="ECO:0000313" key="2">
    <source>
        <dbReference type="EMBL" id="KFM78673.1"/>
    </source>
</evidence>
<dbReference type="AlphaFoldDB" id="A0A087UMT4"/>
<feature type="transmembrane region" description="Helical" evidence="1">
    <location>
        <begin position="92"/>
        <end position="117"/>
    </location>
</feature>
<keyword evidence="1" id="KW-0472">Membrane</keyword>
<dbReference type="EMBL" id="KK120612">
    <property type="protein sequence ID" value="KFM78673.1"/>
    <property type="molecule type" value="Genomic_DNA"/>
</dbReference>
<keyword evidence="1" id="KW-0812">Transmembrane</keyword>
<name>A0A087UMT4_STEMI</name>
<accession>A0A087UMT4</accession>
<feature type="non-terminal residue" evidence="2">
    <location>
        <position position="123"/>
    </location>
</feature>
<gene>
    <name evidence="2" type="ORF">X975_17133</name>
</gene>
<evidence type="ECO:0000256" key="1">
    <source>
        <dbReference type="SAM" id="Phobius"/>
    </source>
</evidence>
<organism evidence="2 3">
    <name type="scientific">Stegodyphus mimosarum</name>
    <name type="common">African social velvet spider</name>
    <dbReference type="NCBI Taxonomy" id="407821"/>
    <lineage>
        <taxon>Eukaryota</taxon>
        <taxon>Metazoa</taxon>
        <taxon>Ecdysozoa</taxon>
        <taxon>Arthropoda</taxon>
        <taxon>Chelicerata</taxon>
        <taxon>Arachnida</taxon>
        <taxon>Araneae</taxon>
        <taxon>Araneomorphae</taxon>
        <taxon>Entelegynae</taxon>
        <taxon>Eresoidea</taxon>
        <taxon>Eresidae</taxon>
        <taxon>Stegodyphus</taxon>
    </lineage>
</organism>
<keyword evidence="1" id="KW-1133">Transmembrane helix</keyword>
<evidence type="ECO:0000313" key="3">
    <source>
        <dbReference type="Proteomes" id="UP000054359"/>
    </source>
</evidence>
<dbReference type="Proteomes" id="UP000054359">
    <property type="component" value="Unassembled WGS sequence"/>
</dbReference>
<proteinExistence type="predicted"/>